<dbReference type="PROSITE" id="PS01117">
    <property type="entry name" value="HTH_MARR_1"/>
    <property type="match status" value="1"/>
</dbReference>
<keyword evidence="7" id="KW-1185">Reference proteome</keyword>
<dbReference type="AlphaFoldDB" id="A0A4Y3KDU1"/>
<protein>
    <recommendedName>
        <fullName evidence="5">HTH marR-type domain-containing protein</fullName>
    </recommendedName>
</protein>
<dbReference type="InterPro" id="IPR000835">
    <property type="entry name" value="HTH_MarR-typ"/>
</dbReference>
<proteinExistence type="predicted"/>
<keyword evidence="2" id="KW-0238">DNA-binding</keyword>
<dbReference type="PANTHER" id="PTHR33164:SF43">
    <property type="entry name" value="HTH-TYPE TRANSCRIPTIONAL REPRESSOR YETL"/>
    <property type="match status" value="1"/>
</dbReference>
<dbReference type="GO" id="GO:0003677">
    <property type="term" value="F:DNA binding"/>
    <property type="evidence" value="ECO:0007669"/>
    <property type="project" value="UniProtKB-KW"/>
</dbReference>
<evidence type="ECO:0000256" key="3">
    <source>
        <dbReference type="ARBA" id="ARBA00023163"/>
    </source>
</evidence>
<name>A0A4Y3KDU1_CELUD</name>
<dbReference type="EMBL" id="BJLP01000039">
    <property type="protein sequence ID" value="GEA81816.1"/>
    <property type="molecule type" value="Genomic_DNA"/>
</dbReference>
<reference evidence="6 7" key="1">
    <citation type="submission" date="2019-06" db="EMBL/GenBank/DDBJ databases">
        <title>Whole genome shotgun sequence of Cellulomonas uda NBRC 3747.</title>
        <authorList>
            <person name="Hosoyama A."/>
            <person name="Uohara A."/>
            <person name="Ohji S."/>
            <person name="Ichikawa N."/>
        </authorList>
    </citation>
    <scope>NUCLEOTIDE SEQUENCE [LARGE SCALE GENOMIC DNA]</scope>
    <source>
        <strain evidence="6 7">NBRC 3747</strain>
    </source>
</reference>
<dbReference type="Gene3D" id="1.10.10.10">
    <property type="entry name" value="Winged helix-like DNA-binding domain superfamily/Winged helix DNA-binding domain"/>
    <property type="match status" value="1"/>
</dbReference>
<dbReference type="PROSITE" id="PS50995">
    <property type="entry name" value="HTH_MARR_2"/>
    <property type="match status" value="1"/>
</dbReference>
<dbReference type="GO" id="GO:0006950">
    <property type="term" value="P:response to stress"/>
    <property type="evidence" value="ECO:0007669"/>
    <property type="project" value="TreeGrafter"/>
</dbReference>
<evidence type="ECO:0000259" key="5">
    <source>
        <dbReference type="PROSITE" id="PS50995"/>
    </source>
</evidence>
<accession>A0A4Y3KDU1</accession>
<evidence type="ECO:0000256" key="4">
    <source>
        <dbReference type="SAM" id="MobiDB-lite"/>
    </source>
</evidence>
<comment type="caution">
    <text evidence="6">The sequence shown here is derived from an EMBL/GenBank/DDBJ whole genome shotgun (WGS) entry which is preliminary data.</text>
</comment>
<sequence>MPEWAQPVVPGDGAGGPRALVRGTAVPRPPWRGRAARHEGSNRLGCPEVSTTVEEDARMTTSARRATPREAAQAWESLFRTQVALMRRFAAEDVWGDLSVREYDVLFTLSGCEGRAARLRELGAQSLLSQPSLSRMVERLEHQGLVRRSPAPDDGRGVVVTLTEEGVRVQREIGRRHVDQIHRLVGGALDAEELATLRRLTDRLRERQATIR</sequence>
<dbReference type="Proteomes" id="UP000315842">
    <property type="component" value="Unassembled WGS sequence"/>
</dbReference>
<evidence type="ECO:0000313" key="7">
    <source>
        <dbReference type="Proteomes" id="UP000315842"/>
    </source>
</evidence>
<evidence type="ECO:0000256" key="1">
    <source>
        <dbReference type="ARBA" id="ARBA00023015"/>
    </source>
</evidence>
<evidence type="ECO:0000256" key="2">
    <source>
        <dbReference type="ARBA" id="ARBA00023125"/>
    </source>
</evidence>
<evidence type="ECO:0000313" key="6">
    <source>
        <dbReference type="EMBL" id="GEA81816.1"/>
    </source>
</evidence>
<dbReference type="Pfam" id="PF12802">
    <property type="entry name" value="MarR_2"/>
    <property type="match status" value="1"/>
</dbReference>
<dbReference type="InterPro" id="IPR036390">
    <property type="entry name" value="WH_DNA-bd_sf"/>
</dbReference>
<dbReference type="InterPro" id="IPR039422">
    <property type="entry name" value="MarR/SlyA-like"/>
</dbReference>
<keyword evidence="3" id="KW-0804">Transcription</keyword>
<dbReference type="GO" id="GO:0003700">
    <property type="term" value="F:DNA-binding transcription factor activity"/>
    <property type="evidence" value="ECO:0007669"/>
    <property type="project" value="InterPro"/>
</dbReference>
<dbReference type="InterPro" id="IPR036388">
    <property type="entry name" value="WH-like_DNA-bd_sf"/>
</dbReference>
<organism evidence="6 7">
    <name type="scientific">Cellulomonas uda</name>
    <dbReference type="NCBI Taxonomy" id="1714"/>
    <lineage>
        <taxon>Bacteria</taxon>
        <taxon>Bacillati</taxon>
        <taxon>Actinomycetota</taxon>
        <taxon>Actinomycetes</taxon>
        <taxon>Micrococcales</taxon>
        <taxon>Cellulomonadaceae</taxon>
        <taxon>Cellulomonas</taxon>
    </lineage>
</organism>
<keyword evidence="1" id="KW-0805">Transcription regulation</keyword>
<dbReference type="SMART" id="SM00347">
    <property type="entry name" value="HTH_MARR"/>
    <property type="match status" value="1"/>
</dbReference>
<dbReference type="PRINTS" id="PR00598">
    <property type="entry name" value="HTHMARR"/>
</dbReference>
<dbReference type="SUPFAM" id="SSF46785">
    <property type="entry name" value="Winged helix' DNA-binding domain"/>
    <property type="match status" value="1"/>
</dbReference>
<gene>
    <name evidence="6" type="ORF">CUD01_22600</name>
</gene>
<dbReference type="PANTHER" id="PTHR33164">
    <property type="entry name" value="TRANSCRIPTIONAL REGULATOR, MARR FAMILY"/>
    <property type="match status" value="1"/>
</dbReference>
<dbReference type="InterPro" id="IPR023187">
    <property type="entry name" value="Tscrpt_reg_MarR-type_CS"/>
</dbReference>
<feature type="region of interest" description="Disordered" evidence="4">
    <location>
        <begin position="1"/>
        <end position="43"/>
    </location>
</feature>
<feature type="domain" description="HTH marR-type" evidence="5">
    <location>
        <begin position="71"/>
        <end position="206"/>
    </location>
</feature>